<evidence type="ECO:0000256" key="3">
    <source>
        <dbReference type="ARBA" id="ARBA00022801"/>
    </source>
</evidence>
<evidence type="ECO:0000259" key="6">
    <source>
        <dbReference type="SMART" id="SM00646"/>
    </source>
</evidence>
<feature type="domain" description="MurNAc-LAA" evidence="6">
    <location>
        <begin position="276"/>
        <end position="427"/>
    </location>
</feature>
<feature type="chain" id="PRO_5047361226" description="N-acetylmuramoyl-L-alanine amidase" evidence="5">
    <location>
        <begin position="25"/>
        <end position="434"/>
    </location>
</feature>
<dbReference type="EMBL" id="OW150024">
    <property type="protein sequence ID" value="CAH2031449.1"/>
    <property type="molecule type" value="Genomic_DNA"/>
</dbReference>
<dbReference type="RefSeq" id="WP_305732269.1">
    <property type="nucleotide sequence ID" value="NZ_OW150024.1"/>
</dbReference>
<dbReference type="SMART" id="SM00646">
    <property type="entry name" value="Ami_3"/>
    <property type="match status" value="1"/>
</dbReference>
<accession>A0ABN8HF09</accession>
<dbReference type="CDD" id="cd02696">
    <property type="entry name" value="MurNAc-LAA"/>
    <property type="match status" value="1"/>
</dbReference>
<dbReference type="PANTHER" id="PTHR30404:SF0">
    <property type="entry name" value="N-ACETYLMURAMOYL-L-ALANINE AMIDASE AMIC"/>
    <property type="match status" value="1"/>
</dbReference>
<dbReference type="Pfam" id="PF11741">
    <property type="entry name" value="AMIN"/>
    <property type="match status" value="1"/>
</dbReference>
<evidence type="ECO:0000256" key="2">
    <source>
        <dbReference type="ARBA" id="ARBA00011901"/>
    </source>
</evidence>
<evidence type="ECO:0000256" key="1">
    <source>
        <dbReference type="ARBA" id="ARBA00001561"/>
    </source>
</evidence>
<sequence>MIHYLRYIALLCALLLFCSGVAAAAPRKAPSPHPAATVTKAPPTASPAHVQEIKYWSNPDYTRIAIALDRDTTWKSNELDKGSAGKPGRIFIDIQNARLGPAVKDIPIGDGLLKKVRVAQFKPGVVRIVLDTDNFKDYKIFPLSDPARLIIDVRGERREEIHRLEATLSSQVQEAAVPAPAAPAKAEQPVPPPPLPAAEKPAKGRKTPPVSKIRRIVVDPGHGGHDPGAVGPTGLQEKEVVLSIGLKLRELLKEELGLDVVMTRSTDVFIPLEERTAIANKVGADLFVSIHANAAPNRSAAGIETYYLNLAKTEKVAQLAAKENGTTLEKVSVLQAILFDLMANYKLNDSAHLAEEIQRALYKATKSRYPETKNLGVKQGPFYVLVGATMPSILTEVAFISNSVEEAHLRNPAYLHLAAEGIMEGVRSYIASLK</sequence>
<dbReference type="Pfam" id="PF01520">
    <property type="entry name" value="Amidase_3"/>
    <property type="match status" value="1"/>
</dbReference>
<dbReference type="PANTHER" id="PTHR30404">
    <property type="entry name" value="N-ACETYLMURAMOYL-L-ALANINE AMIDASE"/>
    <property type="match status" value="1"/>
</dbReference>
<dbReference type="InterPro" id="IPR050695">
    <property type="entry name" value="N-acetylmuramoyl_amidase_3"/>
</dbReference>
<organism evidence="7 8">
    <name type="scientific">Trichlorobacter ammonificans</name>
    <dbReference type="NCBI Taxonomy" id="2916410"/>
    <lineage>
        <taxon>Bacteria</taxon>
        <taxon>Pseudomonadati</taxon>
        <taxon>Thermodesulfobacteriota</taxon>
        <taxon>Desulfuromonadia</taxon>
        <taxon>Geobacterales</taxon>
        <taxon>Geobacteraceae</taxon>
        <taxon>Trichlorobacter</taxon>
    </lineage>
</organism>
<feature type="region of interest" description="Disordered" evidence="4">
    <location>
        <begin position="172"/>
        <end position="209"/>
    </location>
</feature>
<keyword evidence="5" id="KW-0732">Signal</keyword>
<dbReference type="EC" id="3.5.1.28" evidence="2"/>
<proteinExistence type="predicted"/>
<comment type="catalytic activity">
    <reaction evidence="1">
        <text>Hydrolyzes the link between N-acetylmuramoyl residues and L-amino acid residues in certain cell-wall glycopeptides.</text>
        <dbReference type="EC" id="3.5.1.28"/>
    </reaction>
</comment>
<gene>
    <name evidence="7" type="ORF">GEAMG1_1617</name>
</gene>
<evidence type="ECO:0000256" key="4">
    <source>
        <dbReference type="SAM" id="MobiDB-lite"/>
    </source>
</evidence>
<evidence type="ECO:0000313" key="8">
    <source>
        <dbReference type="Proteomes" id="UP001295463"/>
    </source>
</evidence>
<feature type="signal peptide" evidence="5">
    <location>
        <begin position="1"/>
        <end position="24"/>
    </location>
</feature>
<protein>
    <recommendedName>
        <fullName evidence="2">N-acetylmuramoyl-L-alanine amidase</fullName>
        <ecNumber evidence="2">3.5.1.28</ecNumber>
    </recommendedName>
</protein>
<name>A0ABN8HF09_9BACT</name>
<evidence type="ECO:0000313" key="7">
    <source>
        <dbReference type="EMBL" id="CAH2031449.1"/>
    </source>
</evidence>
<dbReference type="Gene3D" id="2.60.40.3500">
    <property type="match status" value="1"/>
</dbReference>
<keyword evidence="3 7" id="KW-0378">Hydrolase</keyword>
<reference evidence="7 8" key="1">
    <citation type="submission" date="2022-03" db="EMBL/GenBank/DDBJ databases">
        <authorList>
            <person name="Koch H."/>
        </authorList>
    </citation>
    <scope>NUCLEOTIDE SEQUENCE [LARGE SCALE GENOMIC DNA]</scope>
    <source>
        <strain evidence="7 8">G1</strain>
    </source>
</reference>
<dbReference type="SUPFAM" id="SSF53187">
    <property type="entry name" value="Zn-dependent exopeptidases"/>
    <property type="match status" value="1"/>
</dbReference>
<evidence type="ECO:0000256" key="5">
    <source>
        <dbReference type="SAM" id="SignalP"/>
    </source>
</evidence>
<feature type="compositionally biased region" description="Low complexity" evidence="4">
    <location>
        <begin position="172"/>
        <end position="188"/>
    </location>
</feature>
<keyword evidence="8" id="KW-1185">Reference proteome</keyword>
<dbReference type="Proteomes" id="UP001295463">
    <property type="component" value="Chromosome"/>
</dbReference>
<dbReference type="Gene3D" id="3.40.630.40">
    <property type="entry name" value="Zn-dependent exopeptidases"/>
    <property type="match status" value="1"/>
</dbReference>
<dbReference type="InterPro" id="IPR021731">
    <property type="entry name" value="AMIN_dom"/>
</dbReference>
<dbReference type="InterPro" id="IPR002508">
    <property type="entry name" value="MurNAc-LAA_cat"/>
</dbReference>
<dbReference type="GO" id="GO:0008745">
    <property type="term" value="F:N-acetylmuramoyl-L-alanine amidase activity"/>
    <property type="evidence" value="ECO:0007669"/>
    <property type="project" value="UniProtKB-EC"/>
</dbReference>